<evidence type="ECO:0000313" key="3">
    <source>
        <dbReference type="Proteomes" id="UP000229342"/>
    </source>
</evidence>
<sequence>MKFEIENKIASPEIQGEILALEEERVLRELEEITSQTNHLLGEGKTAEVWPLKGSEMLCMKVVDSDRLENMYENGSLPPFNSPEIEFDFLERVKEVTQAVHIPVPHLVLNIHTDEDRHVRIIVMEKLKAISLKDVHEGAPLPKNFNMTTFFARLRASLEQLHEAGIHHRDIAESNIMVMEETGDPCLIDFGDSASVMEGESPYTIRDDFGRVFRTYPNDKRSLGEVEKRLTAKLGTSLTKSK</sequence>
<dbReference type="PANTHER" id="PTHR44167:SF24">
    <property type="entry name" value="SERINE_THREONINE-PROTEIN KINASE CHK2"/>
    <property type="match status" value="1"/>
</dbReference>
<dbReference type="InterPro" id="IPR008266">
    <property type="entry name" value="Tyr_kinase_AS"/>
</dbReference>
<evidence type="ECO:0000259" key="1">
    <source>
        <dbReference type="PROSITE" id="PS50011"/>
    </source>
</evidence>
<dbReference type="PROSITE" id="PS50011">
    <property type="entry name" value="PROTEIN_KINASE_DOM"/>
    <property type="match status" value="1"/>
</dbReference>
<accession>A0A2H0KAW8</accession>
<dbReference type="Proteomes" id="UP000229342">
    <property type="component" value="Unassembled WGS sequence"/>
</dbReference>
<dbReference type="InterPro" id="IPR011009">
    <property type="entry name" value="Kinase-like_dom_sf"/>
</dbReference>
<dbReference type="GO" id="GO:0004674">
    <property type="term" value="F:protein serine/threonine kinase activity"/>
    <property type="evidence" value="ECO:0007669"/>
    <property type="project" value="TreeGrafter"/>
</dbReference>
<dbReference type="PANTHER" id="PTHR44167">
    <property type="entry name" value="OVARIAN-SPECIFIC SERINE/THREONINE-PROTEIN KINASE LOK-RELATED"/>
    <property type="match status" value="1"/>
</dbReference>
<dbReference type="Gene3D" id="1.10.510.10">
    <property type="entry name" value="Transferase(Phosphotransferase) domain 1"/>
    <property type="match status" value="1"/>
</dbReference>
<dbReference type="EMBL" id="PCVG01000057">
    <property type="protein sequence ID" value="PIQ68379.1"/>
    <property type="molecule type" value="Genomic_DNA"/>
</dbReference>
<gene>
    <name evidence="2" type="ORF">COV91_04395</name>
</gene>
<dbReference type="SUPFAM" id="SSF56112">
    <property type="entry name" value="Protein kinase-like (PK-like)"/>
    <property type="match status" value="1"/>
</dbReference>
<dbReference type="InterPro" id="IPR000719">
    <property type="entry name" value="Prot_kinase_dom"/>
</dbReference>
<name>A0A2H0KAW8_9BACT</name>
<reference evidence="2 3" key="1">
    <citation type="submission" date="2017-09" db="EMBL/GenBank/DDBJ databases">
        <title>Depth-based differentiation of microbial function through sediment-hosted aquifers and enrichment of novel symbionts in the deep terrestrial subsurface.</title>
        <authorList>
            <person name="Probst A.J."/>
            <person name="Ladd B."/>
            <person name="Jarett J.K."/>
            <person name="Geller-Mcgrath D.E."/>
            <person name="Sieber C.M."/>
            <person name="Emerson J.B."/>
            <person name="Anantharaman K."/>
            <person name="Thomas B.C."/>
            <person name="Malmstrom R."/>
            <person name="Stieglmeier M."/>
            <person name="Klingl A."/>
            <person name="Woyke T."/>
            <person name="Ryan C.M."/>
            <person name="Banfield J.F."/>
        </authorList>
    </citation>
    <scope>NUCLEOTIDE SEQUENCE [LARGE SCALE GENOMIC DNA]</scope>
    <source>
        <strain evidence="2">CG11_big_fil_rev_8_21_14_0_20_46_11</strain>
    </source>
</reference>
<dbReference type="Pfam" id="PF00069">
    <property type="entry name" value="Pkinase"/>
    <property type="match status" value="1"/>
</dbReference>
<comment type="caution">
    <text evidence="2">The sequence shown here is derived from an EMBL/GenBank/DDBJ whole genome shotgun (WGS) entry which is preliminary data.</text>
</comment>
<dbReference type="AlphaFoldDB" id="A0A2H0KAW8"/>
<protein>
    <recommendedName>
        <fullName evidence="1">Protein kinase domain-containing protein</fullName>
    </recommendedName>
</protein>
<proteinExistence type="predicted"/>
<dbReference type="PROSITE" id="PS00109">
    <property type="entry name" value="PROTEIN_KINASE_TYR"/>
    <property type="match status" value="1"/>
</dbReference>
<evidence type="ECO:0000313" key="2">
    <source>
        <dbReference type="EMBL" id="PIQ68379.1"/>
    </source>
</evidence>
<dbReference type="GO" id="GO:0005524">
    <property type="term" value="F:ATP binding"/>
    <property type="evidence" value="ECO:0007669"/>
    <property type="project" value="InterPro"/>
</dbReference>
<feature type="domain" description="Protein kinase" evidence="1">
    <location>
        <begin position="35"/>
        <end position="242"/>
    </location>
</feature>
<organism evidence="2 3">
    <name type="scientific">Candidatus Taylorbacteria bacterium CG11_big_fil_rev_8_21_14_0_20_46_11</name>
    <dbReference type="NCBI Taxonomy" id="1975025"/>
    <lineage>
        <taxon>Bacteria</taxon>
        <taxon>Candidatus Tayloriibacteriota</taxon>
    </lineage>
</organism>